<comment type="caution">
    <text evidence="4">The sequence shown here is derived from an EMBL/GenBank/DDBJ whole genome shotgun (WGS) entry which is preliminary data.</text>
</comment>
<sequence length="302" mass="33938">MTQRRAHRTTRTDREDTAFTAARPRLFAIAYRMLGSRADAEDVLQDAWMRWHQTDQTALQSAEAWLVTVVTRLSIDRLRAAKIEREAYVGWWLPEPLVEPESHAPTPEAAVELAGDLSMALLWVLERLSPEERAAFLMRQVFEQDYAEIAALLGKTEAACRQLVHRATDRVQQERPRFDVAPDAHRDLLERFAEASRTGQRDAIRALLADDAQLVGDGGGKVPSFTRIIQDAGQITKIYCELVRAMGDVRYVHARVNGEPGLLRYVDGTLESAQSFVIENGRIVAIYVVRNPDKLAHIGIGA</sequence>
<dbReference type="Gene3D" id="1.10.1740.10">
    <property type="match status" value="1"/>
</dbReference>
<feature type="domain" description="RNA polymerase sigma-70 region 2" evidence="2">
    <location>
        <begin position="20"/>
        <end position="82"/>
    </location>
</feature>
<comment type="subunit">
    <text evidence="1">Interacts transiently with the RNA polymerase catalytic core formed by RpoA, RpoB, RpoC and RpoZ (2 alpha, 1 beta, 1 beta' and 1 omega subunit) to form the RNA polymerase holoenzyme that can initiate transcription.</text>
</comment>
<dbReference type="EMBL" id="PKQE01000001">
    <property type="protein sequence ID" value="PLC43618.1"/>
    <property type="molecule type" value="Genomic_DNA"/>
</dbReference>
<evidence type="ECO:0000313" key="5">
    <source>
        <dbReference type="Proteomes" id="UP000234456"/>
    </source>
</evidence>
<evidence type="ECO:0000259" key="2">
    <source>
        <dbReference type="Pfam" id="PF04542"/>
    </source>
</evidence>
<dbReference type="Pfam" id="PF04542">
    <property type="entry name" value="Sigma70_r2"/>
    <property type="match status" value="1"/>
</dbReference>
<dbReference type="Gene3D" id="1.10.10.10">
    <property type="entry name" value="Winged helix-like DNA-binding domain superfamily/Winged helix DNA-binding domain"/>
    <property type="match status" value="1"/>
</dbReference>
<accession>A0A2N4TV73</accession>
<dbReference type="PANTHER" id="PTHR30173:SF36">
    <property type="entry name" value="ECF RNA POLYMERASE SIGMA FACTOR SIGJ"/>
    <property type="match status" value="1"/>
</dbReference>
<dbReference type="SUPFAM" id="SSF88659">
    <property type="entry name" value="Sigma3 and sigma4 domains of RNA polymerase sigma factors"/>
    <property type="match status" value="1"/>
</dbReference>
<dbReference type="InterPro" id="IPR036388">
    <property type="entry name" value="WH-like_DNA-bd_sf"/>
</dbReference>
<dbReference type="GO" id="GO:0003677">
    <property type="term" value="F:DNA binding"/>
    <property type="evidence" value="ECO:0007669"/>
    <property type="project" value="InterPro"/>
</dbReference>
<gene>
    <name evidence="4" type="ORF">C0Q88_02580</name>
</gene>
<dbReference type="NCBIfam" id="NF007214">
    <property type="entry name" value="PRK09636.1"/>
    <property type="match status" value="1"/>
</dbReference>
<dbReference type="PANTHER" id="PTHR30173">
    <property type="entry name" value="SIGMA 19 FACTOR"/>
    <property type="match status" value="1"/>
</dbReference>
<dbReference type="NCBIfam" id="TIGR02937">
    <property type="entry name" value="sigma70-ECF"/>
    <property type="match status" value="1"/>
</dbReference>
<dbReference type="InterPro" id="IPR014284">
    <property type="entry name" value="RNA_pol_sigma-70_dom"/>
</dbReference>
<protein>
    <submittedName>
        <fullName evidence="4">RNA polymerase subunit sigma-24</fullName>
    </submittedName>
</protein>
<dbReference type="AlphaFoldDB" id="A0A2N4TV73"/>
<dbReference type="SUPFAM" id="SSF54427">
    <property type="entry name" value="NTF2-like"/>
    <property type="match status" value="1"/>
</dbReference>
<proteinExistence type="predicted"/>
<dbReference type="Gene3D" id="3.10.450.50">
    <property type="match status" value="1"/>
</dbReference>
<dbReference type="InterPro" id="IPR013324">
    <property type="entry name" value="RNA_pol_sigma_r3/r4-like"/>
</dbReference>
<evidence type="ECO:0000313" key="4">
    <source>
        <dbReference type="EMBL" id="PLC43618.1"/>
    </source>
</evidence>
<dbReference type="SUPFAM" id="SSF88946">
    <property type="entry name" value="Sigma2 domain of RNA polymerase sigma factors"/>
    <property type="match status" value="1"/>
</dbReference>
<dbReference type="InterPro" id="IPR013249">
    <property type="entry name" value="RNA_pol_sigma70_r4_t2"/>
</dbReference>
<reference evidence="4 5" key="1">
    <citation type="submission" date="2017-12" db="EMBL/GenBank/DDBJ databases">
        <title>Draft genome sequence of Ralstonia pickettii 52.</title>
        <authorList>
            <person name="Zheng B."/>
        </authorList>
    </citation>
    <scope>NUCLEOTIDE SEQUENCE [LARGE SCALE GENOMIC DNA]</scope>
    <source>
        <strain evidence="4 5">52</strain>
    </source>
</reference>
<dbReference type="Pfam" id="PF08281">
    <property type="entry name" value="Sigma70_r4_2"/>
    <property type="match status" value="1"/>
</dbReference>
<feature type="domain" description="RNA polymerase sigma factor 70 region 4 type 2" evidence="3">
    <location>
        <begin position="121"/>
        <end position="167"/>
    </location>
</feature>
<dbReference type="InterPro" id="IPR013325">
    <property type="entry name" value="RNA_pol_sigma_r2"/>
</dbReference>
<dbReference type="InterPro" id="IPR007627">
    <property type="entry name" value="RNA_pol_sigma70_r2"/>
</dbReference>
<dbReference type="NCBIfam" id="TIGR02957">
    <property type="entry name" value="SigX4"/>
    <property type="match status" value="1"/>
</dbReference>
<organism evidence="4 5">
    <name type="scientific">Ralstonia pickettii</name>
    <name type="common">Burkholderia pickettii</name>
    <dbReference type="NCBI Taxonomy" id="329"/>
    <lineage>
        <taxon>Bacteria</taxon>
        <taxon>Pseudomonadati</taxon>
        <taxon>Pseudomonadota</taxon>
        <taxon>Betaproteobacteria</taxon>
        <taxon>Burkholderiales</taxon>
        <taxon>Burkholderiaceae</taxon>
        <taxon>Ralstonia</taxon>
    </lineage>
</organism>
<dbReference type="RefSeq" id="WP_102064226.1">
    <property type="nucleotide sequence ID" value="NZ_PKQE01000001.1"/>
</dbReference>
<dbReference type="InterPro" id="IPR032710">
    <property type="entry name" value="NTF2-like_dom_sf"/>
</dbReference>
<dbReference type="InterPro" id="IPR052704">
    <property type="entry name" value="ECF_Sigma-70_Domain"/>
</dbReference>
<name>A0A2N4TV73_RALPI</name>
<evidence type="ECO:0000256" key="1">
    <source>
        <dbReference type="ARBA" id="ARBA00011344"/>
    </source>
</evidence>
<dbReference type="OrthoDB" id="3211555at2"/>
<dbReference type="GO" id="GO:0016987">
    <property type="term" value="F:sigma factor activity"/>
    <property type="evidence" value="ECO:0007669"/>
    <property type="project" value="InterPro"/>
</dbReference>
<dbReference type="GO" id="GO:0006352">
    <property type="term" value="P:DNA-templated transcription initiation"/>
    <property type="evidence" value="ECO:0007669"/>
    <property type="project" value="InterPro"/>
</dbReference>
<dbReference type="Proteomes" id="UP000234456">
    <property type="component" value="Unassembled WGS sequence"/>
</dbReference>
<dbReference type="InterPro" id="IPR014303">
    <property type="entry name" value="RNA_pol_sigma-70_ECF"/>
</dbReference>
<evidence type="ECO:0000259" key="3">
    <source>
        <dbReference type="Pfam" id="PF08281"/>
    </source>
</evidence>